<dbReference type="InterPro" id="IPR000868">
    <property type="entry name" value="Isochorismatase-like_dom"/>
</dbReference>
<dbReference type="AlphaFoldDB" id="A0A7Y0Q4Z3"/>
<evidence type="ECO:0000256" key="1">
    <source>
        <dbReference type="ARBA" id="ARBA00006336"/>
    </source>
</evidence>
<reference evidence="4 5" key="1">
    <citation type="submission" date="2020-04" db="EMBL/GenBank/DDBJ databases">
        <authorList>
            <person name="Zhang R."/>
            <person name="Schippers A."/>
        </authorList>
    </citation>
    <scope>NUCLEOTIDE SEQUENCE [LARGE SCALE GENOMIC DNA]</scope>
    <source>
        <strain evidence="4 5">DSM 109850</strain>
    </source>
</reference>
<dbReference type="GO" id="GO:0016787">
    <property type="term" value="F:hydrolase activity"/>
    <property type="evidence" value="ECO:0007669"/>
    <property type="project" value="UniProtKB-KW"/>
</dbReference>
<keyword evidence="5" id="KW-1185">Reference proteome</keyword>
<evidence type="ECO:0000313" key="4">
    <source>
        <dbReference type="EMBL" id="NMP24920.1"/>
    </source>
</evidence>
<sequence length="231" mass="25288">MKWWAELFPEPERRAYAQMAKGFKFFSGTRPALLVVDVVKAFVGVPDLSLEEASHEWVTACGPAAWEALPRIKTLLDDFRSNNLPICFTTGQPGAAAKFGGTNKAELSAMGSPMDRPGAQEIPDLIRPQDGEWVLDKPKASAFFATPLVAWLHHHAVDSVVIVGCTTSGCVRATCVDAMSWGYPTAVIEDACFDRSRLSHGVSLFEMHTKYADVMTVEEFEQDHSPGSLAQ</sequence>
<organism evidence="4 5">
    <name type="scientific">Sulfobacillus harzensis</name>
    <dbReference type="NCBI Taxonomy" id="2729629"/>
    <lineage>
        <taxon>Bacteria</taxon>
        <taxon>Bacillati</taxon>
        <taxon>Bacillota</taxon>
        <taxon>Clostridia</taxon>
        <taxon>Eubacteriales</taxon>
        <taxon>Clostridiales Family XVII. Incertae Sedis</taxon>
        <taxon>Sulfobacillus</taxon>
    </lineage>
</organism>
<dbReference type="EMBL" id="JABBVZ010000176">
    <property type="protein sequence ID" value="NMP24920.1"/>
    <property type="molecule type" value="Genomic_DNA"/>
</dbReference>
<dbReference type="PANTHER" id="PTHR43540">
    <property type="entry name" value="PEROXYUREIDOACRYLATE/UREIDOACRYLATE AMIDOHYDROLASE-RELATED"/>
    <property type="match status" value="1"/>
</dbReference>
<dbReference type="Proteomes" id="UP000533476">
    <property type="component" value="Unassembled WGS sequence"/>
</dbReference>
<dbReference type="RefSeq" id="WP_169103125.1">
    <property type="nucleotide sequence ID" value="NZ_JABBVZ010000176.1"/>
</dbReference>
<dbReference type="PANTHER" id="PTHR43540:SF1">
    <property type="entry name" value="ISOCHORISMATASE HYDROLASE"/>
    <property type="match status" value="1"/>
</dbReference>
<accession>A0A7Y0Q4Z3</accession>
<evidence type="ECO:0000313" key="5">
    <source>
        <dbReference type="Proteomes" id="UP000533476"/>
    </source>
</evidence>
<dbReference type="SUPFAM" id="SSF52499">
    <property type="entry name" value="Isochorismatase-like hydrolases"/>
    <property type="match status" value="1"/>
</dbReference>
<evidence type="ECO:0000256" key="2">
    <source>
        <dbReference type="ARBA" id="ARBA00022801"/>
    </source>
</evidence>
<dbReference type="InterPro" id="IPR050272">
    <property type="entry name" value="Isochorismatase-like_hydrls"/>
</dbReference>
<comment type="caution">
    <text evidence="4">The sequence shown here is derived from an EMBL/GenBank/DDBJ whole genome shotgun (WGS) entry which is preliminary data.</text>
</comment>
<feature type="domain" description="Isochorismatase-like" evidence="3">
    <location>
        <begin position="32"/>
        <end position="219"/>
    </location>
</feature>
<dbReference type="Gene3D" id="3.40.50.850">
    <property type="entry name" value="Isochorismatase-like"/>
    <property type="match status" value="1"/>
</dbReference>
<evidence type="ECO:0000259" key="3">
    <source>
        <dbReference type="Pfam" id="PF00857"/>
    </source>
</evidence>
<gene>
    <name evidence="4" type="ORF">HIJ39_21675</name>
</gene>
<protein>
    <submittedName>
        <fullName evidence="4">Isochorismatase family protein</fullName>
    </submittedName>
</protein>
<dbReference type="Pfam" id="PF00857">
    <property type="entry name" value="Isochorismatase"/>
    <property type="match status" value="1"/>
</dbReference>
<name>A0A7Y0Q4Z3_9FIRM</name>
<keyword evidence="2" id="KW-0378">Hydrolase</keyword>
<dbReference type="InterPro" id="IPR036380">
    <property type="entry name" value="Isochorismatase-like_sf"/>
</dbReference>
<proteinExistence type="inferred from homology"/>
<comment type="similarity">
    <text evidence="1">Belongs to the isochorismatase family.</text>
</comment>